<evidence type="ECO:0000313" key="2">
    <source>
        <dbReference type="Proteomes" id="UP000467252"/>
    </source>
</evidence>
<reference evidence="1 2" key="1">
    <citation type="journal article" date="2019" name="Emerg. Microbes Infect.">
        <title>Comprehensive subspecies identification of 175 nontuberculous mycobacteria species based on 7547 genomic profiles.</title>
        <authorList>
            <person name="Matsumoto Y."/>
            <person name="Kinjo T."/>
            <person name="Motooka D."/>
            <person name="Nabeya D."/>
            <person name="Jung N."/>
            <person name="Uechi K."/>
            <person name="Horii T."/>
            <person name="Iida T."/>
            <person name="Fujita J."/>
            <person name="Nakamura S."/>
        </authorList>
    </citation>
    <scope>NUCLEOTIDE SEQUENCE [LARGE SCALE GENOMIC DNA]</scope>
    <source>
        <strain evidence="1 2">JCM 6370</strain>
    </source>
</reference>
<organism evidence="1 2">
    <name type="scientific">Mycolicibacterium pulveris</name>
    <name type="common">Mycobacterium pulveris</name>
    <dbReference type="NCBI Taxonomy" id="36813"/>
    <lineage>
        <taxon>Bacteria</taxon>
        <taxon>Bacillati</taxon>
        <taxon>Actinomycetota</taxon>
        <taxon>Actinomycetes</taxon>
        <taxon>Mycobacteriales</taxon>
        <taxon>Mycobacteriaceae</taxon>
        <taxon>Mycolicibacterium</taxon>
    </lineage>
</organism>
<dbReference type="AlphaFoldDB" id="A0A7I7UDZ7"/>
<accession>A0A7I7UDZ7</accession>
<name>A0A7I7UDZ7_MYCPV</name>
<keyword evidence="2" id="KW-1185">Reference proteome</keyword>
<sequence>MNSAGGGVVALTVEQRWLLMTMGGRQIVDALIGPGGVNHLMQSRWSSSRVRAVQGAPEWMVSFETRGGKIVSPAFDEPRVTVTAAQINKYAKTIPAEVRSQLEQLALDRSQHTWQINDWCLCGREAECLKAHEGDPLYGGRHHPSKREYNQHLADGLRIRAYEKVLLAKALRLDGREAESGQLELFEAVS</sequence>
<proteinExistence type="predicted"/>
<evidence type="ECO:0000313" key="1">
    <source>
        <dbReference type="EMBL" id="BBY78909.1"/>
    </source>
</evidence>
<gene>
    <name evidence="1" type="ORF">MPUL_00670</name>
</gene>
<dbReference type="EMBL" id="AP022599">
    <property type="protein sequence ID" value="BBY78909.1"/>
    <property type="molecule type" value="Genomic_DNA"/>
</dbReference>
<protein>
    <submittedName>
        <fullName evidence="1">Uncharacterized protein</fullName>
    </submittedName>
</protein>
<dbReference type="Proteomes" id="UP000467252">
    <property type="component" value="Chromosome"/>
</dbReference>